<evidence type="ECO:0000256" key="3">
    <source>
        <dbReference type="ARBA" id="ARBA00021234"/>
    </source>
</evidence>
<gene>
    <name evidence="10" type="ORF">FH972_020866</name>
</gene>
<evidence type="ECO:0000256" key="4">
    <source>
        <dbReference type="ARBA" id="ARBA00022574"/>
    </source>
</evidence>
<evidence type="ECO:0000313" key="10">
    <source>
        <dbReference type="EMBL" id="KAE8126121.1"/>
    </source>
</evidence>
<name>A0A5N6RXM9_9ROSI</name>
<evidence type="ECO:0000256" key="6">
    <source>
        <dbReference type="ARBA" id="ARBA00022763"/>
    </source>
</evidence>
<dbReference type="PROSITE" id="PS50294">
    <property type="entry name" value="WD_REPEATS_REGION"/>
    <property type="match status" value="1"/>
</dbReference>
<dbReference type="FunFam" id="2.130.10.10:FF:000180">
    <property type="entry name" value="WD repeat-containing protein 76"/>
    <property type="match status" value="1"/>
</dbReference>
<dbReference type="PANTHER" id="PTHR14773:SF0">
    <property type="entry name" value="WD REPEAT-CONTAINING PROTEIN 76"/>
    <property type="match status" value="1"/>
</dbReference>
<dbReference type="OrthoDB" id="9890280at2759"/>
<dbReference type="SUPFAM" id="SSF50978">
    <property type="entry name" value="WD40 repeat-like"/>
    <property type="match status" value="1"/>
</dbReference>
<organism evidence="10 11">
    <name type="scientific">Carpinus fangiana</name>
    <dbReference type="NCBI Taxonomy" id="176857"/>
    <lineage>
        <taxon>Eukaryota</taxon>
        <taxon>Viridiplantae</taxon>
        <taxon>Streptophyta</taxon>
        <taxon>Embryophyta</taxon>
        <taxon>Tracheophyta</taxon>
        <taxon>Spermatophyta</taxon>
        <taxon>Magnoliopsida</taxon>
        <taxon>eudicotyledons</taxon>
        <taxon>Gunneridae</taxon>
        <taxon>Pentapetalae</taxon>
        <taxon>rosids</taxon>
        <taxon>fabids</taxon>
        <taxon>Fagales</taxon>
        <taxon>Betulaceae</taxon>
        <taxon>Carpinus</taxon>
    </lineage>
</organism>
<dbReference type="PROSITE" id="PS50082">
    <property type="entry name" value="WD_REPEATS_2"/>
    <property type="match status" value="1"/>
</dbReference>
<dbReference type="SMART" id="SM00320">
    <property type="entry name" value="WD40"/>
    <property type="match status" value="4"/>
</dbReference>
<proteinExistence type="inferred from homology"/>
<evidence type="ECO:0000256" key="7">
    <source>
        <dbReference type="ARBA" id="ARBA00023125"/>
    </source>
</evidence>
<sequence>MASSENLTEYERKRLENILRNDQMMAALKLQSRASELSASSKRQRVGTKSYKMSPEKKPKTETPIVIRRSLRTRGMPPDYSDSKGQEDIVETAAKVAKSSTPSKPSPSDLGPLSTRDAYCGTGSDKVLIERVLGVSRKPHEEFGDKNGGGSMRGACGSGSCMELGALSLKPENIARVVPGRIMNVRFFPCKDSRMVVVGNKFGNVGFWNVDCDTEEKDGIYLYHPHPGPISGISIQQHCLPKIFTSCYDGFIRLMDAEKEVFDLVYSSDDTIYSLSQRLDDVKCLYFSEGHGVLNIWDERIGKCSTQWNLHGHRINSIDFNSENSNVMATSSSDGTACIWDLRSIAADQPKPLKEVSHQRAVQSAYFSPSGSFLATTSMDDRVGIASGINFDNTVMIKHDNQTGRWISSFRAIWGWDDSYLFIGNMKRGVDVISPAQRRTIFTLQSPDVSAIPCRFDAHPYNVGMLAGATSGGQVYIWTLG</sequence>
<dbReference type="InterPro" id="IPR015943">
    <property type="entry name" value="WD40/YVTN_repeat-like_dom_sf"/>
</dbReference>
<feature type="compositionally biased region" description="Polar residues" evidence="9">
    <location>
        <begin position="32"/>
        <end position="41"/>
    </location>
</feature>
<evidence type="ECO:0000256" key="2">
    <source>
        <dbReference type="ARBA" id="ARBA00005434"/>
    </source>
</evidence>
<comment type="function">
    <text evidence="1">Specifically binds 5-hydroxymethylcytosine (5hmC), suggesting that it acts as a specific reader of 5hmC.</text>
</comment>
<evidence type="ECO:0000256" key="1">
    <source>
        <dbReference type="ARBA" id="ARBA00002530"/>
    </source>
</evidence>
<feature type="repeat" description="WD" evidence="8">
    <location>
        <begin position="308"/>
        <end position="344"/>
    </location>
</feature>
<dbReference type="InterPro" id="IPR050853">
    <property type="entry name" value="WD_repeat_DNA-damage-binding"/>
</dbReference>
<dbReference type="Pfam" id="PF00400">
    <property type="entry name" value="WD40"/>
    <property type="match status" value="2"/>
</dbReference>
<dbReference type="InterPro" id="IPR019775">
    <property type="entry name" value="WD40_repeat_CS"/>
</dbReference>
<dbReference type="GO" id="GO:2000001">
    <property type="term" value="P:regulation of DNA damage checkpoint"/>
    <property type="evidence" value="ECO:0007669"/>
    <property type="project" value="TreeGrafter"/>
</dbReference>
<feature type="region of interest" description="Disordered" evidence="9">
    <location>
        <begin position="92"/>
        <end position="115"/>
    </location>
</feature>
<reference evidence="10 11" key="1">
    <citation type="submission" date="2019-06" db="EMBL/GenBank/DDBJ databases">
        <title>A chromosomal-level reference genome of Carpinus fangiana (Coryloideae, Betulaceae).</title>
        <authorList>
            <person name="Yang X."/>
            <person name="Wang Z."/>
            <person name="Zhang L."/>
            <person name="Hao G."/>
            <person name="Liu J."/>
            <person name="Yang Y."/>
        </authorList>
    </citation>
    <scope>NUCLEOTIDE SEQUENCE [LARGE SCALE GENOMIC DNA]</scope>
    <source>
        <strain evidence="10">Cfa_2016G</strain>
        <tissue evidence="10">Leaf</tissue>
    </source>
</reference>
<dbReference type="GO" id="GO:0006974">
    <property type="term" value="P:DNA damage response"/>
    <property type="evidence" value="ECO:0007669"/>
    <property type="project" value="UniProtKB-KW"/>
</dbReference>
<evidence type="ECO:0000256" key="9">
    <source>
        <dbReference type="SAM" id="MobiDB-lite"/>
    </source>
</evidence>
<dbReference type="PROSITE" id="PS00678">
    <property type="entry name" value="WD_REPEATS_1"/>
    <property type="match status" value="1"/>
</dbReference>
<dbReference type="InterPro" id="IPR001680">
    <property type="entry name" value="WD40_rpt"/>
</dbReference>
<dbReference type="GO" id="GO:0005634">
    <property type="term" value="C:nucleus"/>
    <property type="evidence" value="ECO:0007669"/>
    <property type="project" value="TreeGrafter"/>
</dbReference>
<dbReference type="EMBL" id="CM017328">
    <property type="protein sequence ID" value="KAE8126121.1"/>
    <property type="molecule type" value="Genomic_DNA"/>
</dbReference>
<evidence type="ECO:0000256" key="5">
    <source>
        <dbReference type="ARBA" id="ARBA00022737"/>
    </source>
</evidence>
<accession>A0A5N6RXM9</accession>
<dbReference type="InterPro" id="IPR036322">
    <property type="entry name" value="WD40_repeat_dom_sf"/>
</dbReference>
<feature type="region of interest" description="Disordered" evidence="9">
    <location>
        <begin position="31"/>
        <end position="63"/>
    </location>
</feature>
<dbReference type="AlphaFoldDB" id="A0A5N6RXM9"/>
<keyword evidence="11" id="KW-1185">Reference proteome</keyword>
<dbReference type="Proteomes" id="UP000327013">
    <property type="component" value="Chromosome 8"/>
</dbReference>
<dbReference type="PANTHER" id="PTHR14773">
    <property type="entry name" value="WD REPEAT-CONTAINING PROTEIN 76"/>
    <property type="match status" value="1"/>
</dbReference>
<keyword evidence="6" id="KW-0227">DNA damage</keyword>
<evidence type="ECO:0000313" key="11">
    <source>
        <dbReference type="Proteomes" id="UP000327013"/>
    </source>
</evidence>
<feature type="region of interest" description="Disordered" evidence="9">
    <location>
        <begin position="68"/>
        <end position="87"/>
    </location>
</feature>
<dbReference type="Gene3D" id="2.130.10.10">
    <property type="entry name" value="YVTN repeat-like/Quinoprotein amine dehydrogenase"/>
    <property type="match status" value="1"/>
</dbReference>
<keyword evidence="4 8" id="KW-0853">WD repeat</keyword>
<evidence type="ECO:0000256" key="8">
    <source>
        <dbReference type="PROSITE-ProRule" id="PRU00221"/>
    </source>
</evidence>
<keyword evidence="7" id="KW-0238">DNA-binding</keyword>
<keyword evidence="5" id="KW-0677">Repeat</keyword>
<feature type="compositionally biased region" description="Low complexity" evidence="9">
    <location>
        <begin position="92"/>
        <end position="108"/>
    </location>
</feature>
<protein>
    <recommendedName>
        <fullName evidence="3">WD repeat-containing protein 76</fullName>
    </recommendedName>
</protein>
<dbReference type="GO" id="GO:0003677">
    <property type="term" value="F:DNA binding"/>
    <property type="evidence" value="ECO:0007669"/>
    <property type="project" value="UniProtKB-KW"/>
</dbReference>
<comment type="similarity">
    <text evidence="2">Belongs to the WD repeat DDB2/WDR76 family.</text>
</comment>